<dbReference type="PANTHER" id="PTHR14463:SF5">
    <property type="entry name" value="LIPASE MATURATION FACTOR 2"/>
    <property type="match status" value="1"/>
</dbReference>
<evidence type="ECO:0000256" key="7">
    <source>
        <dbReference type="ARBA" id="ARBA00023180"/>
    </source>
</evidence>
<comment type="function">
    <text evidence="8">Involved in the maturation of specific proteins in the endoplasmic reticulum.</text>
</comment>
<evidence type="ECO:0000259" key="10">
    <source>
        <dbReference type="Pfam" id="PF25179"/>
    </source>
</evidence>
<dbReference type="AlphaFoldDB" id="A0A0P5KIA7"/>
<keyword evidence="7" id="KW-0325">Glycoprotein</keyword>
<organism evidence="11 12">
    <name type="scientific">Daphnia magna</name>
    <dbReference type="NCBI Taxonomy" id="35525"/>
    <lineage>
        <taxon>Eukaryota</taxon>
        <taxon>Metazoa</taxon>
        <taxon>Ecdysozoa</taxon>
        <taxon>Arthropoda</taxon>
        <taxon>Crustacea</taxon>
        <taxon>Branchiopoda</taxon>
        <taxon>Diplostraca</taxon>
        <taxon>Cladocera</taxon>
        <taxon>Anomopoda</taxon>
        <taxon>Daphniidae</taxon>
        <taxon>Daphnia</taxon>
    </lineage>
</organism>
<dbReference type="GO" id="GO:0005789">
    <property type="term" value="C:endoplasmic reticulum membrane"/>
    <property type="evidence" value="ECO:0007669"/>
    <property type="project" value="UniProtKB-SubCell"/>
</dbReference>
<dbReference type="Pfam" id="PF25179">
    <property type="entry name" value="LMF1_C"/>
    <property type="match status" value="1"/>
</dbReference>
<dbReference type="InterPro" id="IPR057434">
    <property type="entry name" value="LMF1/2_N"/>
</dbReference>
<feature type="domain" description="Lipase maturation factor 1/2 C-terminal" evidence="10">
    <location>
        <begin position="430"/>
        <end position="572"/>
    </location>
</feature>
<keyword evidence="3 8" id="KW-0812">Transmembrane</keyword>
<dbReference type="Pfam" id="PF06762">
    <property type="entry name" value="LMF1"/>
    <property type="match status" value="1"/>
</dbReference>
<reference evidence="11 12" key="1">
    <citation type="submission" date="2016-03" db="EMBL/GenBank/DDBJ databases">
        <title>EvidentialGene: Evidence-directed Construction of Genes on Genomes.</title>
        <authorList>
            <person name="Gilbert D.G."/>
            <person name="Choi J.-H."/>
            <person name="Mockaitis K."/>
            <person name="Colbourne J."/>
            <person name="Pfrender M."/>
        </authorList>
    </citation>
    <scope>NUCLEOTIDE SEQUENCE [LARGE SCALE GENOMIC DNA]</scope>
    <source>
        <strain evidence="11 12">Xinb3</strain>
        <tissue evidence="11">Complete organism</tissue>
    </source>
</reference>
<feature type="transmembrane region" description="Helical" evidence="8">
    <location>
        <begin position="299"/>
        <end position="320"/>
    </location>
</feature>
<comment type="caution">
    <text evidence="11">The sequence shown here is derived from an EMBL/GenBank/DDBJ whole genome shotgun (WGS) entry which is preliminary data.</text>
</comment>
<gene>
    <name evidence="11" type="ORF">APZ42_023122</name>
</gene>
<feature type="transmembrane region" description="Helical" evidence="8">
    <location>
        <begin position="216"/>
        <end position="240"/>
    </location>
</feature>
<evidence type="ECO:0000256" key="8">
    <source>
        <dbReference type="RuleBase" id="RU361229"/>
    </source>
</evidence>
<feature type="transmembrane region" description="Helical" evidence="8">
    <location>
        <begin position="126"/>
        <end position="147"/>
    </location>
</feature>
<evidence type="ECO:0000313" key="11">
    <source>
        <dbReference type="EMBL" id="KZS12032.1"/>
    </source>
</evidence>
<dbReference type="OrthoDB" id="434126at2759"/>
<feature type="transmembrane region" description="Helical" evidence="8">
    <location>
        <begin position="341"/>
        <end position="365"/>
    </location>
</feature>
<dbReference type="InterPro" id="IPR057433">
    <property type="entry name" value="LMF1/2_C"/>
</dbReference>
<evidence type="ECO:0000256" key="2">
    <source>
        <dbReference type="ARBA" id="ARBA00005512"/>
    </source>
</evidence>
<evidence type="ECO:0000256" key="4">
    <source>
        <dbReference type="ARBA" id="ARBA00022824"/>
    </source>
</evidence>
<dbReference type="PANTHER" id="PTHR14463">
    <property type="entry name" value="LIPASE MATURATION FACTOR"/>
    <property type="match status" value="1"/>
</dbReference>
<feature type="domain" description="Lipase maturation factor 1/2 N-terminal" evidence="9">
    <location>
        <begin position="125"/>
        <end position="284"/>
    </location>
</feature>
<evidence type="ECO:0000256" key="3">
    <source>
        <dbReference type="ARBA" id="ARBA00022692"/>
    </source>
</evidence>
<evidence type="ECO:0000256" key="1">
    <source>
        <dbReference type="ARBA" id="ARBA00004477"/>
    </source>
</evidence>
<dbReference type="InterPro" id="IPR009613">
    <property type="entry name" value="LMF"/>
</dbReference>
<feature type="transmembrane region" description="Helical" evidence="8">
    <location>
        <begin position="100"/>
        <end position="120"/>
    </location>
</feature>
<comment type="subcellular location">
    <subcellularLocation>
        <location evidence="1 8">Endoplasmic reticulum membrane</location>
        <topology evidence="1 8">Multi-pass membrane protein</topology>
    </subcellularLocation>
</comment>
<name>A0A0P5KIA7_9CRUS</name>
<keyword evidence="12" id="KW-1185">Reference proteome</keyword>
<keyword evidence="5 8" id="KW-1133">Transmembrane helix</keyword>
<evidence type="ECO:0000313" key="12">
    <source>
        <dbReference type="Proteomes" id="UP000076858"/>
    </source>
</evidence>
<keyword evidence="6 8" id="KW-0472">Membrane</keyword>
<feature type="transmembrane region" description="Helical" evidence="8">
    <location>
        <begin position="68"/>
        <end position="93"/>
    </location>
</feature>
<dbReference type="STRING" id="35525.A0A0P5KIA7"/>
<evidence type="ECO:0000256" key="5">
    <source>
        <dbReference type="ARBA" id="ARBA00022989"/>
    </source>
</evidence>
<dbReference type="GO" id="GO:0051604">
    <property type="term" value="P:protein maturation"/>
    <property type="evidence" value="ECO:0007669"/>
    <property type="project" value="InterPro"/>
</dbReference>
<keyword evidence="4 8" id="KW-0256">Endoplasmic reticulum</keyword>
<feature type="transmembrane region" description="Helical" evidence="8">
    <location>
        <begin position="252"/>
        <end position="279"/>
    </location>
</feature>
<feature type="transmembrane region" description="Helical" evidence="8">
    <location>
        <begin position="12"/>
        <end position="31"/>
    </location>
</feature>
<sequence>MGSEIYNTRNVYLRCMAAIYLSAFTSFYVQIRGLYGPNGILPSHATLGIQDKRHFFDKFWENPTLLHLAPVFGLTVSYCMELFALTGILLSFLGLVYQKICNLFIFFTLWLLYLSLYKVGQTFLHFQWDIMLLESGFITIVVAPILFSEKRKTTPRDQLCFWLVKWLLFRLMFASGVVKLTSKCPTWWNLSALTVHYESQCIPAPLAWYLHQSPVWFHKLSVVATYVIEIALPFLFFAPFRKLRLFSCYGQMLLQVMIIASGNYNFFNLLTITFCFSLMDDRHLFGLQNNKKASAMENTVTGITLGLLIYFTVLWFGIDLGKEVPVHSEIQFSAKDFERALKLAVATSIAIGAISFFFTACTSLYDLVFRSRSSLFEYILNVIQYVTYFTVACFLFGISLVPFSTLDPATRTSLPVFLNRWHGQFDQFHLTSSYGLFRSMTGVNGRPEVILEGATELQGPYNEISFKYKPGQIERPCPFIVPYQPRLDWQMWFAALGTYHHNPWLVSLTYRILTNESDVINLLDSNIYNEFEEDWPPKYIKGSLYTYKYTSSSDHSVTDNSWKRTRVSDYLPIFSSDHEPLIKYLENQRILGQPDITLTNTLLASFLDKVWVICSATEPHIFIWALLVSAFVVTRLS</sequence>
<evidence type="ECO:0000259" key="9">
    <source>
        <dbReference type="Pfam" id="PF06762"/>
    </source>
</evidence>
<dbReference type="EMBL" id="LRGB01001409">
    <property type="protein sequence ID" value="KZS12032.1"/>
    <property type="molecule type" value="Genomic_DNA"/>
</dbReference>
<dbReference type="Proteomes" id="UP000076858">
    <property type="component" value="Unassembled WGS sequence"/>
</dbReference>
<proteinExistence type="inferred from homology"/>
<protein>
    <recommendedName>
        <fullName evidence="8">Lipase maturation factor</fullName>
    </recommendedName>
</protein>
<accession>A0A0P5KIA7</accession>
<feature type="transmembrane region" description="Helical" evidence="8">
    <location>
        <begin position="385"/>
        <end position="403"/>
    </location>
</feature>
<evidence type="ECO:0000256" key="6">
    <source>
        <dbReference type="ARBA" id="ARBA00023136"/>
    </source>
</evidence>
<comment type="similarity">
    <text evidence="2 8">Belongs to the lipase maturation factor family.</text>
</comment>